<dbReference type="Proteomes" id="UP001165121">
    <property type="component" value="Unassembled WGS sequence"/>
</dbReference>
<dbReference type="AlphaFoldDB" id="A0A9W6UCN5"/>
<protein>
    <submittedName>
        <fullName evidence="2">Unnamed protein product</fullName>
    </submittedName>
</protein>
<feature type="compositionally biased region" description="Acidic residues" evidence="1">
    <location>
        <begin position="34"/>
        <end position="44"/>
    </location>
</feature>
<evidence type="ECO:0000313" key="3">
    <source>
        <dbReference type="Proteomes" id="UP001165121"/>
    </source>
</evidence>
<gene>
    <name evidence="2" type="ORF">Pfra01_000635600</name>
</gene>
<evidence type="ECO:0000256" key="1">
    <source>
        <dbReference type="SAM" id="MobiDB-lite"/>
    </source>
</evidence>
<sequence>MSPVNRNKTKAEASSYIDEQENESEQSEYKVSDDENDDTQNEDAEVSRHWPSLILKLVRRTLLAIDAH</sequence>
<proteinExistence type="predicted"/>
<dbReference type="EMBL" id="BSXT01000541">
    <property type="protein sequence ID" value="GMF29585.1"/>
    <property type="molecule type" value="Genomic_DNA"/>
</dbReference>
<evidence type="ECO:0000313" key="2">
    <source>
        <dbReference type="EMBL" id="GMF29585.1"/>
    </source>
</evidence>
<name>A0A9W6UCN5_9STRA</name>
<reference evidence="2" key="1">
    <citation type="submission" date="2023-04" db="EMBL/GenBank/DDBJ databases">
        <title>Phytophthora fragariaefolia NBRC 109709.</title>
        <authorList>
            <person name="Ichikawa N."/>
            <person name="Sato H."/>
            <person name="Tonouchi N."/>
        </authorList>
    </citation>
    <scope>NUCLEOTIDE SEQUENCE</scope>
    <source>
        <strain evidence="2">NBRC 109709</strain>
    </source>
</reference>
<keyword evidence="3" id="KW-1185">Reference proteome</keyword>
<comment type="caution">
    <text evidence="2">The sequence shown here is derived from an EMBL/GenBank/DDBJ whole genome shotgun (WGS) entry which is preliminary data.</text>
</comment>
<accession>A0A9W6UCN5</accession>
<feature type="region of interest" description="Disordered" evidence="1">
    <location>
        <begin position="1"/>
        <end position="48"/>
    </location>
</feature>
<organism evidence="2 3">
    <name type="scientific">Phytophthora fragariaefolia</name>
    <dbReference type="NCBI Taxonomy" id="1490495"/>
    <lineage>
        <taxon>Eukaryota</taxon>
        <taxon>Sar</taxon>
        <taxon>Stramenopiles</taxon>
        <taxon>Oomycota</taxon>
        <taxon>Peronosporomycetes</taxon>
        <taxon>Peronosporales</taxon>
        <taxon>Peronosporaceae</taxon>
        <taxon>Phytophthora</taxon>
    </lineage>
</organism>